<dbReference type="EMBL" id="JACVVD010000009">
    <property type="protein sequence ID" value="MBD0383012.1"/>
    <property type="molecule type" value="Genomic_DNA"/>
</dbReference>
<proteinExistence type="predicted"/>
<keyword evidence="1" id="KW-0472">Membrane</keyword>
<comment type="caution">
    <text evidence="2">The sequence shown here is derived from an EMBL/GenBank/DDBJ whole genome shotgun (WGS) entry which is preliminary data.</text>
</comment>
<evidence type="ECO:0000313" key="3">
    <source>
        <dbReference type="Proteomes" id="UP000650466"/>
    </source>
</evidence>
<gene>
    <name evidence="2" type="ORF">ICC18_23150</name>
</gene>
<keyword evidence="1" id="KW-0812">Transmembrane</keyword>
<organism evidence="2 3">
    <name type="scientific">Paenibacillus sedimenti</name>
    <dbReference type="NCBI Taxonomy" id="2770274"/>
    <lineage>
        <taxon>Bacteria</taxon>
        <taxon>Bacillati</taxon>
        <taxon>Bacillota</taxon>
        <taxon>Bacilli</taxon>
        <taxon>Bacillales</taxon>
        <taxon>Paenibacillaceae</taxon>
        <taxon>Paenibacillus</taxon>
    </lineage>
</organism>
<dbReference type="AlphaFoldDB" id="A0A926KRZ1"/>
<accession>A0A926KRZ1</accession>
<keyword evidence="1" id="KW-1133">Transmembrane helix</keyword>
<reference evidence="2" key="1">
    <citation type="submission" date="2020-09" db="EMBL/GenBank/DDBJ databases">
        <title>Draft Genome Sequence of Paenibacillus sp. WST5.</title>
        <authorList>
            <person name="Bao Z."/>
        </authorList>
    </citation>
    <scope>NUCLEOTIDE SEQUENCE</scope>
    <source>
        <strain evidence="2">WST5</strain>
    </source>
</reference>
<evidence type="ECO:0000313" key="2">
    <source>
        <dbReference type="EMBL" id="MBD0383012.1"/>
    </source>
</evidence>
<protein>
    <submittedName>
        <fullName evidence="2">Uncharacterized protein</fullName>
    </submittedName>
</protein>
<feature type="transmembrane region" description="Helical" evidence="1">
    <location>
        <begin position="31"/>
        <end position="50"/>
    </location>
</feature>
<sequence>MWTIAGILIAAALIVIIEVPALWRKKWIKEIWVHAILLLIGTGLSIALSLRVKIPNPLDWITFVYKPFSDLLANWLK</sequence>
<keyword evidence="3" id="KW-1185">Reference proteome</keyword>
<name>A0A926KRZ1_9BACL</name>
<evidence type="ECO:0000256" key="1">
    <source>
        <dbReference type="SAM" id="Phobius"/>
    </source>
</evidence>
<dbReference type="RefSeq" id="WP_188176792.1">
    <property type="nucleotide sequence ID" value="NZ_JACVVD010000009.1"/>
</dbReference>
<dbReference type="Proteomes" id="UP000650466">
    <property type="component" value="Unassembled WGS sequence"/>
</dbReference>